<proteinExistence type="predicted"/>
<dbReference type="KEGG" id="ncc:104952647"/>
<dbReference type="SUPFAM" id="SSF54001">
    <property type="entry name" value="Cysteine proteinases"/>
    <property type="match status" value="1"/>
</dbReference>
<accession>A0A6I9NTJ5</accession>
<dbReference type="AlphaFoldDB" id="A0A6I9NTJ5"/>
<evidence type="ECO:0000259" key="1">
    <source>
        <dbReference type="PROSITE" id="PS50235"/>
    </source>
</evidence>
<gene>
    <name evidence="3" type="primary">LOC104952647</name>
</gene>
<dbReference type="RefSeq" id="XP_010777806.1">
    <property type="nucleotide sequence ID" value="XM_010779504.1"/>
</dbReference>
<organism evidence="2 3">
    <name type="scientific">Notothenia coriiceps</name>
    <name type="common">black rockcod</name>
    <dbReference type="NCBI Taxonomy" id="8208"/>
    <lineage>
        <taxon>Eukaryota</taxon>
        <taxon>Metazoa</taxon>
        <taxon>Chordata</taxon>
        <taxon>Craniata</taxon>
        <taxon>Vertebrata</taxon>
        <taxon>Euteleostomi</taxon>
        <taxon>Actinopterygii</taxon>
        <taxon>Neopterygii</taxon>
        <taxon>Teleostei</taxon>
        <taxon>Neoteleostei</taxon>
        <taxon>Acanthomorphata</taxon>
        <taxon>Eupercaria</taxon>
        <taxon>Perciformes</taxon>
        <taxon>Notothenioidei</taxon>
        <taxon>Nototheniidae</taxon>
        <taxon>Notothenia</taxon>
    </lineage>
</organism>
<dbReference type="Gene3D" id="3.90.70.10">
    <property type="entry name" value="Cysteine proteinases"/>
    <property type="match status" value="1"/>
</dbReference>
<keyword evidence="2" id="KW-1185">Reference proteome</keyword>
<feature type="domain" description="USP" evidence="1">
    <location>
        <begin position="1"/>
        <end position="123"/>
    </location>
</feature>
<dbReference type="InterPro" id="IPR028889">
    <property type="entry name" value="USP"/>
</dbReference>
<reference evidence="3" key="1">
    <citation type="submission" date="2025-08" db="UniProtKB">
        <authorList>
            <consortium name="RefSeq"/>
        </authorList>
    </citation>
    <scope>IDENTIFICATION</scope>
    <source>
        <tissue evidence="3">Muscle</tissue>
    </source>
</reference>
<evidence type="ECO:0000313" key="2">
    <source>
        <dbReference type="Proteomes" id="UP000504611"/>
    </source>
</evidence>
<dbReference type="PROSITE" id="PS50235">
    <property type="entry name" value="USP_3"/>
    <property type="match status" value="1"/>
</dbReference>
<evidence type="ECO:0000313" key="3">
    <source>
        <dbReference type="RefSeq" id="XP_010777806.1"/>
    </source>
</evidence>
<name>A0A6I9NTJ5_9TELE</name>
<dbReference type="Proteomes" id="UP000504611">
    <property type="component" value="Unplaced"/>
</dbReference>
<dbReference type="OrthoDB" id="292964at2759"/>
<dbReference type="GeneID" id="104952647"/>
<protein>
    <submittedName>
        <fullName evidence="3">Ubiquitin carboxyl-terminal hydrolase 64E-like</fullName>
    </submittedName>
</protein>
<sequence length="123" mass="14199">MTKCSKGHIINEETNPFWTLPLSLTNTPDATYNVVRGFERTFETKSYSGDNMVYCSECEKKTEATSGCDMDTFPQILVLLLKRFEFDFNTMSYFKSGCSVDVPYTLQKKARGRNFKRCSLIHF</sequence>
<dbReference type="InterPro" id="IPR038765">
    <property type="entry name" value="Papain-like_cys_pep_sf"/>
</dbReference>